<comment type="caution">
    <text evidence="9">Lacks conserved residue(s) required for the propagation of feature annotation.</text>
</comment>
<organism evidence="13 14">
    <name type="scientific">Malacoplasma iowae DK-CPA</name>
    <dbReference type="NCBI Taxonomy" id="1394179"/>
    <lineage>
        <taxon>Bacteria</taxon>
        <taxon>Bacillati</taxon>
        <taxon>Mycoplasmatota</taxon>
        <taxon>Mycoplasmoidales</taxon>
        <taxon>Mycoplasmoidaceae</taxon>
        <taxon>Malacoplasma</taxon>
    </lineage>
</organism>
<keyword evidence="14" id="KW-1185">Reference proteome</keyword>
<feature type="binding site" evidence="9">
    <location>
        <position position="11"/>
    </location>
    <ligand>
        <name>NADPH</name>
        <dbReference type="ChEBI" id="CHEBI:57783"/>
    </ligand>
</feature>
<feature type="binding site" evidence="9">
    <location>
        <position position="34"/>
    </location>
    <ligand>
        <name>NADPH</name>
        <dbReference type="ChEBI" id="CHEBI:57783"/>
    </ligand>
</feature>
<feature type="binding site" evidence="9">
    <location>
        <position position="189"/>
    </location>
    <ligand>
        <name>NADPH</name>
        <dbReference type="ChEBI" id="CHEBI:57783"/>
    </ligand>
</feature>
<feature type="binding site" evidence="9">
    <location>
        <position position="35"/>
    </location>
    <ligand>
        <name>NADPH</name>
        <dbReference type="ChEBI" id="CHEBI:57783"/>
    </ligand>
</feature>
<evidence type="ECO:0000256" key="7">
    <source>
        <dbReference type="ARBA" id="ARBA00023229"/>
    </source>
</evidence>
<feature type="binding site" evidence="9">
    <location>
        <position position="12"/>
    </location>
    <ligand>
        <name>NADPH</name>
        <dbReference type="ChEBI" id="CHEBI:57783"/>
    </ligand>
</feature>
<dbReference type="PIRSF" id="PIRSF006205">
    <property type="entry name" value="Dxp_reductismrs"/>
    <property type="match status" value="1"/>
</dbReference>
<comment type="function">
    <text evidence="9">Catalyzes the NADPH-dependent rearrangement and reduction of 1-deoxy-D-xylulose-5-phosphate (DXP) to 2-C-methyl-D-erythritol 4-phosphate (MEP).</text>
</comment>
<keyword evidence="7 9" id="KW-0414">Isoprene biosynthesis</keyword>
<evidence type="ECO:0000259" key="11">
    <source>
        <dbReference type="Pfam" id="PF08436"/>
    </source>
</evidence>
<dbReference type="UniPathway" id="UPA00056">
    <property type="reaction ID" value="UER00092"/>
</dbReference>
<dbReference type="GO" id="GO:0016853">
    <property type="term" value="F:isomerase activity"/>
    <property type="evidence" value="ECO:0007669"/>
    <property type="project" value="UniProtKB-KW"/>
</dbReference>
<feature type="binding site" evidence="9">
    <location>
        <position position="183"/>
    </location>
    <ligand>
        <name>1-deoxy-D-xylulose 5-phosphate</name>
        <dbReference type="ChEBI" id="CHEBI:57792"/>
    </ligand>
</feature>
<feature type="domain" description="1-deoxy-D-xylulose 5-phosphate reductoisomerase N-terminal" evidence="10">
    <location>
        <begin position="3"/>
        <end position="116"/>
    </location>
</feature>
<dbReference type="SUPFAM" id="SSF51735">
    <property type="entry name" value="NAD(P)-binding Rossmann-fold domains"/>
    <property type="match status" value="1"/>
</dbReference>
<dbReference type="InterPro" id="IPR036169">
    <property type="entry name" value="DXPR_C_sf"/>
</dbReference>
<feature type="binding site" evidence="9">
    <location>
        <position position="205"/>
    </location>
    <ligand>
        <name>Mn(2+)</name>
        <dbReference type="ChEBI" id="CHEBI:29035"/>
    </ligand>
</feature>
<feature type="domain" description="1-deoxy-D-xylulose 5-phosphate reductoisomerase C-terminal" evidence="11">
    <location>
        <begin position="130"/>
        <end position="213"/>
    </location>
</feature>
<keyword evidence="6 9" id="KW-0464">Manganese</keyword>
<dbReference type="Pfam" id="PF08436">
    <property type="entry name" value="DXP_redisom_C"/>
    <property type="match status" value="1"/>
</dbReference>
<feature type="binding site" evidence="9">
    <location>
        <position position="202"/>
    </location>
    <ligand>
        <name>1-deoxy-D-xylulose 5-phosphate</name>
        <dbReference type="ChEBI" id="CHEBI:57792"/>
    </ligand>
</feature>
<feature type="binding site" evidence="9">
    <location>
        <position position="10"/>
    </location>
    <ligand>
        <name>NADPH</name>
        <dbReference type="ChEBI" id="CHEBI:57783"/>
    </ligand>
</feature>
<feature type="binding site" evidence="9">
    <location>
        <position position="108"/>
    </location>
    <ligand>
        <name>NADPH</name>
        <dbReference type="ChEBI" id="CHEBI:57783"/>
    </ligand>
</feature>
<feature type="binding site" evidence="9">
    <location>
        <position position="9"/>
    </location>
    <ligand>
        <name>NADPH</name>
        <dbReference type="ChEBI" id="CHEBI:57783"/>
    </ligand>
</feature>
<dbReference type="PANTHER" id="PTHR30525">
    <property type="entry name" value="1-DEOXY-D-XYLULOSE 5-PHOSPHATE REDUCTOISOMERASE"/>
    <property type="match status" value="1"/>
</dbReference>
<dbReference type="EC" id="1.1.1.267" evidence="9"/>
<comment type="catalytic activity">
    <reaction evidence="8">
        <text>2-C-methyl-D-erythritol 4-phosphate + NADP(+) = 1-deoxy-D-xylulose 5-phosphate + NADPH + H(+)</text>
        <dbReference type="Rhea" id="RHEA:13717"/>
        <dbReference type="ChEBI" id="CHEBI:15378"/>
        <dbReference type="ChEBI" id="CHEBI:57783"/>
        <dbReference type="ChEBI" id="CHEBI:57792"/>
        <dbReference type="ChEBI" id="CHEBI:58262"/>
        <dbReference type="ChEBI" id="CHEBI:58349"/>
        <dbReference type="EC" id="1.1.1.267"/>
    </reaction>
    <physiologicalReaction direction="right-to-left" evidence="8">
        <dbReference type="Rhea" id="RHEA:13719"/>
    </physiologicalReaction>
</comment>
<protein>
    <recommendedName>
        <fullName evidence="9">1-deoxy-D-xylulose 5-phosphate reductoisomerase</fullName>
        <shortName evidence="9">DXP reductoisomerase</shortName>
        <ecNumber evidence="9">1.1.1.267</ecNumber>
    </recommendedName>
    <alternativeName>
        <fullName evidence="9">1-deoxyxylulose-5-phosphate reductoisomerase</fullName>
    </alternativeName>
    <alternativeName>
        <fullName evidence="9">2-C-methyl-D-erythritol 4-phosphate synthase</fullName>
    </alternativeName>
</protein>
<dbReference type="GO" id="GO:0030145">
    <property type="term" value="F:manganese ion binding"/>
    <property type="evidence" value="ECO:0007669"/>
    <property type="project" value="TreeGrafter"/>
</dbReference>
<comment type="pathway">
    <text evidence="1 9">Isoprenoid biosynthesis; isopentenyl diphosphate biosynthesis via DXP pathway; isopentenyl diphosphate from 1-deoxy-D-xylulose 5-phosphate: step 1/6.</text>
</comment>
<dbReference type="PANTHER" id="PTHR30525:SF0">
    <property type="entry name" value="1-DEOXY-D-XYLULOSE 5-PHOSPHATE REDUCTOISOMERASE, CHLOROPLASTIC"/>
    <property type="match status" value="1"/>
</dbReference>
<comment type="cofactor">
    <cofactor evidence="9">
        <name>Mg(2+)</name>
        <dbReference type="ChEBI" id="CHEBI:18420"/>
    </cofactor>
    <cofactor evidence="9">
        <name>Mn(2+)</name>
        <dbReference type="ChEBI" id="CHEBI:29035"/>
    </cofactor>
</comment>
<dbReference type="SUPFAM" id="SSF69055">
    <property type="entry name" value="1-deoxy-D-xylulose-5-phosphate reductoisomerase, C-terminal domain"/>
    <property type="match status" value="1"/>
</dbReference>
<evidence type="ECO:0000259" key="10">
    <source>
        <dbReference type="Pfam" id="PF02670"/>
    </source>
</evidence>
<feature type="domain" description="DXP reductoisomerase C-terminal" evidence="12">
    <location>
        <begin position="243"/>
        <end position="353"/>
    </location>
</feature>
<dbReference type="Pfam" id="PF02670">
    <property type="entry name" value="DXP_reductoisom"/>
    <property type="match status" value="1"/>
</dbReference>
<feature type="binding site" evidence="9">
    <location>
        <position position="196"/>
    </location>
    <ligand>
        <name>1-deoxy-D-xylulose 5-phosphate</name>
        <dbReference type="ChEBI" id="CHEBI:57792"/>
    </ligand>
</feature>
<dbReference type="InterPro" id="IPR013512">
    <property type="entry name" value="DXP_reductoisomerase_N"/>
</dbReference>
<feature type="binding site" evidence="9">
    <location>
        <position position="110"/>
    </location>
    <ligand>
        <name>NADPH</name>
        <dbReference type="ChEBI" id="CHEBI:57783"/>
    </ligand>
</feature>
<feature type="binding site" evidence="9">
    <location>
        <position position="135"/>
    </location>
    <ligand>
        <name>1-deoxy-D-xylulose 5-phosphate</name>
        <dbReference type="ChEBI" id="CHEBI:57792"/>
    </ligand>
</feature>
<dbReference type="SUPFAM" id="SSF55347">
    <property type="entry name" value="Glyceraldehyde-3-phosphate dehydrogenase-like, C-terminal domain"/>
    <property type="match status" value="1"/>
</dbReference>
<keyword evidence="3 9" id="KW-0479">Metal-binding</keyword>
<comment type="similarity">
    <text evidence="2 9">Belongs to the DXR family.</text>
</comment>
<evidence type="ECO:0000313" key="13">
    <source>
        <dbReference type="EMBL" id="KFB07353.1"/>
    </source>
</evidence>
<dbReference type="AlphaFoldDB" id="A0A084U317"/>
<evidence type="ECO:0000256" key="5">
    <source>
        <dbReference type="ARBA" id="ARBA00023002"/>
    </source>
</evidence>
<keyword evidence="4 9" id="KW-0521">NADP</keyword>
<dbReference type="GO" id="GO:0030604">
    <property type="term" value="F:1-deoxy-D-xylulose-5-phosphate reductoisomerase activity"/>
    <property type="evidence" value="ECO:0007669"/>
    <property type="project" value="UniProtKB-UniRule"/>
</dbReference>
<evidence type="ECO:0000256" key="6">
    <source>
        <dbReference type="ARBA" id="ARBA00023211"/>
    </source>
</evidence>
<feature type="binding site" evidence="9">
    <location>
        <position position="109"/>
    </location>
    <ligand>
        <name>1-deoxy-D-xylulose 5-phosphate</name>
        <dbReference type="ChEBI" id="CHEBI:57792"/>
    </ligand>
</feature>
<dbReference type="HAMAP" id="MF_00183">
    <property type="entry name" value="DXP_reductoisom"/>
    <property type="match status" value="1"/>
</dbReference>
<dbReference type="Gene3D" id="1.10.1740.10">
    <property type="match status" value="1"/>
</dbReference>
<sequence length="369" mass="41880">MKILLCGATGSVGLQTIDVISKTDHQIVGVVYNKNIEKMESLLANELKSYEDILVYSPNNNVLNNCDSIQEMIMKTKPDLIVNAVTGFCGLSITLLALKNKIDLANANKESFVAAGWLINKLVKEYKINVYPIDSEHSAIFDILKNNNKQINKLLITASGGPFYNVDSFDQLVNVSFENATKHPKWNMGYKISIDSSTLMNKCFEIIEAKYLFNISNIEAIYHPQAIVHSMVEFNDNSVFAHLSDPDMKLAISLAINGFKNNNKKIIKPINFSKLILDFDTINVEKWKPIKWAYDCLNSDSRTLPLILISANDVCVELFKNNKIKYTQIIEIIEECIPMFLNEKIIGISDIYRLHSLISRYVYNKYNRG</sequence>
<keyword evidence="13" id="KW-0413">Isomerase</keyword>
<feature type="binding site" evidence="9">
    <location>
        <position position="136"/>
    </location>
    <ligand>
        <name>1-deoxy-D-xylulose 5-phosphate</name>
        <dbReference type="ChEBI" id="CHEBI:57792"/>
    </ligand>
</feature>
<dbReference type="InterPro" id="IPR026877">
    <property type="entry name" value="DXPR_C"/>
</dbReference>
<dbReference type="Gene3D" id="3.40.50.720">
    <property type="entry name" value="NAD(P)-binding Rossmann-like Domain"/>
    <property type="match status" value="1"/>
</dbReference>
<dbReference type="GO" id="GO:0070402">
    <property type="term" value="F:NADPH binding"/>
    <property type="evidence" value="ECO:0007669"/>
    <property type="project" value="InterPro"/>
</dbReference>
<dbReference type="Pfam" id="PF13288">
    <property type="entry name" value="DXPR_C"/>
    <property type="match status" value="1"/>
</dbReference>
<dbReference type="EMBL" id="AWQU01000085">
    <property type="protein sequence ID" value="KFB07353.1"/>
    <property type="molecule type" value="Genomic_DNA"/>
</dbReference>
<dbReference type="InterPro" id="IPR003821">
    <property type="entry name" value="DXP_reductoisomerase"/>
</dbReference>
<feature type="binding site" evidence="9">
    <location>
        <position position="136"/>
    </location>
    <ligand>
        <name>Mn(2+)</name>
        <dbReference type="ChEBI" id="CHEBI:29035"/>
    </ligand>
</feature>
<dbReference type="GO" id="GO:0051484">
    <property type="term" value="P:isopentenyl diphosphate biosynthetic process, methylerythritol 4-phosphate pathway involved in terpenoid biosynthetic process"/>
    <property type="evidence" value="ECO:0007669"/>
    <property type="project" value="TreeGrafter"/>
</dbReference>
<dbReference type="InterPro" id="IPR013644">
    <property type="entry name" value="DXP_reductoisomerase_C"/>
</dbReference>
<feature type="binding site" evidence="9">
    <location>
        <position position="201"/>
    </location>
    <ligand>
        <name>1-deoxy-D-xylulose 5-phosphate</name>
        <dbReference type="ChEBI" id="CHEBI:57792"/>
    </ligand>
</feature>
<reference evidence="13 14" key="1">
    <citation type="journal article" date="2014" name="PLoS ONE">
        <title>Reduction of Hydrogen Peroxide Accumulation and Toxicity by a Catalase from Mycoplasma iowae.</title>
        <authorList>
            <person name="Pritchard R.E."/>
            <person name="Prassinos A.J."/>
            <person name="Osborne J.D."/>
            <person name="Raviv Z."/>
            <person name="Balish M.F."/>
        </authorList>
    </citation>
    <scope>NUCLEOTIDE SEQUENCE [LARGE SCALE GENOMIC DNA]</scope>
    <source>
        <strain evidence="13 14">DK-CPA</strain>
    </source>
</reference>
<feature type="binding site" evidence="9">
    <location>
        <position position="159"/>
    </location>
    <ligand>
        <name>1-deoxy-D-xylulose 5-phosphate</name>
        <dbReference type="ChEBI" id="CHEBI:57792"/>
    </ligand>
</feature>
<evidence type="ECO:0000256" key="9">
    <source>
        <dbReference type="HAMAP-Rule" id="MF_00183"/>
    </source>
</evidence>
<evidence type="ECO:0000256" key="4">
    <source>
        <dbReference type="ARBA" id="ARBA00022857"/>
    </source>
</evidence>
<accession>A0A084U317</accession>
<evidence type="ECO:0000256" key="3">
    <source>
        <dbReference type="ARBA" id="ARBA00022723"/>
    </source>
</evidence>
<keyword evidence="9" id="KW-0460">Magnesium</keyword>
<feature type="binding site" evidence="9">
    <location>
        <position position="205"/>
    </location>
    <ligand>
        <name>1-deoxy-D-xylulose 5-phosphate</name>
        <dbReference type="ChEBI" id="CHEBI:57792"/>
    </ligand>
</feature>
<evidence type="ECO:0000259" key="12">
    <source>
        <dbReference type="Pfam" id="PF13288"/>
    </source>
</evidence>
<comment type="caution">
    <text evidence="13">The sequence shown here is derived from an EMBL/GenBank/DDBJ whole genome shotgun (WGS) entry which is preliminary data.</text>
</comment>
<evidence type="ECO:0000256" key="2">
    <source>
        <dbReference type="ARBA" id="ARBA00006825"/>
    </source>
</evidence>
<dbReference type="Proteomes" id="UP000028523">
    <property type="component" value="Unassembled WGS sequence"/>
</dbReference>
<evidence type="ECO:0000256" key="8">
    <source>
        <dbReference type="ARBA" id="ARBA00048543"/>
    </source>
</evidence>
<keyword evidence="5 9" id="KW-0560">Oxidoreductase</keyword>
<proteinExistence type="inferred from homology"/>
<feature type="binding site" evidence="9">
    <location>
        <position position="134"/>
    </location>
    <ligand>
        <name>Mn(2+)</name>
        <dbReference type="ChEBI" id="CHEBI:29035"/>
    </ligand>
</feature>
<evidence type="ECO:0000313" key="14">
    <source>
        <dbReference type="Proteomes" id="UP000028523"/>
    </source>
</evidence>
<dbReference type="RefSeq" id="WP_036452323.1">
    <property type="nucleotide sequence ID" value="NZ_AWQU01000085.1"/>
</dbReference>
<gene>
    <name evidence="9 13" type="primary">dxr</name>
    <name evidence="13" type="ORF">P271_186</name>
</gene>
<name>A0A084U317_MALIO</name>
<evidence type="ECO:0000256" key="1">
    <source>
        <dbReference type="ARBA" id="ARBA00005094"/>
    </source>
</evidence>
<dbReference type="InterPro" id="IPR036291">
    <property type="entry name" value="NAD(P)-bd_dom_sf"/>
</dbReference>